<evidence type="ECO:0000313" key="3">
    <source>
        <dbReference type="Proteomes" id="UP000051448"/>
    </source>
</evidence>
<keyword evidence="3" id="KW-1185">Reference proteome</keyword>
<dbReference type="SUPFAM" id="SSF53098">
    <property type="entry name" value="Ribonuclease H-like"/>
    <property type="match status" value="1"/>
</dbReference>
<dbReference type="STRING" id="1423759.FC92_GL001800"/>
<dbReference type="GO" id="GO:0003677">
    <property type="term" value="F:DNA binding"/>
    <property type="evidence" value="ECO:0007669"/>
    <property type="project" value="InterPro"/>
</dbReference>
<accession>A0A0R1M7A3</accession>
<dbReference type="GO" id="GO:0004803">
    <property type="term" value="F:transposase activity"/>
    <property type="evidence" value="ECO:0007669"/>
    <property type="project" value="InterPro"/>
</dbReference>
<dbReference type="EMBL" id="AZDX01000058">
    <property type="protein sequence ID" value="KRL03996.1"/>
    <property type="molecule type" value="Genomic_DNA"/>
</dbReference>
<dbReference type="Proteomes" id="UP000051448">
    <property type="component" value="Unassembled WGS sequence"/>
</dbReference>
<gene>
    <name evidence="2" type="ORF">FC92_GL001800</name>
</gene>
<dbReference type="PATRIC" id="fig|1423759.3.peg.1882"/>
<dbReference type="InterPro" id="IPR012337">
    <property type="entry name" value="RNaseH-like_sf"/>
</dbReference>
<dbReference type="Gene3D" id="3.90.350.10">
    <property type="entry name" value="Transposase Inhibitor Protein From Tn5, Chain A, domain 1"/>
    <property type="match status" value="1"/>
</dbReference>
<evidence type="ECO:0000259" key="1">
    <source>
        <dbReference type="Pfam" id="PF01609"/>
    </source>
</evidence>
<evidence type="ECO:0000313" key="2">
    <source>
        <dbReference type="EMBL" id="KRL03996.1"/>
    </source>
</evidence>
<reference evidence="2 3" key="1">
    <citation type="journal article" date="2015" name="Genome Announc.">
        <title>Expanding the biotechnology potential of lactobacilli through comparative genomics of 213 strains and associated genera.</title>
        <authorList>
            <person name="Sun Z."/>
            <person name="Harris H.M."/>
            <person name="McCann A."/>
            <person name="Guo C."/>
            <person name="Argimon S."/>
            <person name="Zhang W."/>
            <person name="Yang X."/>
            <person name="Jeffery I.B."/>
            <person name="Cooney J.C."/>
            <person name="Kagawa T.F."/>
            <person name="Liu W."/>
            <person name="Song Y."/>
            <person name="Salvetti E."/>
            <person name="Wrobel A."/>
            <person name="Rasinkangas P."/>
            <person name="Parkhill J."/>
            <person name="Rea M.C."/>
            <person name="O'Sullivan O."/>
            <person name="Ritari J."/>
            <person name="Douillard F.P."/>
            <person name="Paul Ross R."/>
            <person name="Yang R."/>
            <person name="Briner A.E."/>
            <person name="Felis G.E."/>
            <person name="de Vos W.M."/>
            <person name="Barrangou R."/>
            <person name="Klaenhammer T.R."/>
            <person name="Caufield P.W."/>
            <person name="Cui Y."/>
            <person name="Zhang H."/>
            <person name="O'Toole P.W."/>
        </authorList>
    </citation>
    <scope>NUCLEOTIDE SEQUENCE [LARGE SCALE GENOMIC DNA]</scope>
    <source>
        <strain evidence="2 3">DSM 19519</strain>
    </source>
</reference>
<proteinExistence type="predicted"/>
<protein>
    <submittedName>
        <fullName evidence="2">Transposase IS4 family protein</fullName>
    </submittedName>
</protein>
<organism evidence="2 3">
    <name type="scientific">Liquorilactobacillus hordei DSM 19519</name>
    <dbReference type="NCBI Taxonomy" id="1423759"/>
    <lineage>
        <taxon>Bacteria</taxon>
        <taxon>Bacillati</taxon>
        <taxon>Bacillota</taxon>
        <taxon>Bacilli</taxon>
        <taxon>Lactobacillales</taxon>
        <taxon>Lactobacillaceae</taxon>
        <taxon>Liquorilactobacillus</taxon>
    </lineage>
</organism>
<sequence>MAITDGNTLLPVNYALMSSENQRNRIGSLARFTDLRTLAGQRRAQAQRKMNLVGIELLKQAMDNQITADYVLFDTWFSSPKMFKTVIDLGMVGIGMIKNTVKVHYRYRNKLMSDKAIYQLLRRSQRRQHDKYQYSFIVEAHAGDYTFPLRLVFVTKRGHTNKFLVLASTNPGLTPDKIIQMYGCRWQIEGFFKVAKQYLRLDRSQIQSYDGFCAHFALVMMAYDILAWQQRESVDYHSMGDLFFELNRDLTDITLIEALTQLLVNLVSYVSGKIFIEKKINEFLNEFFDQLPGSFSKLLTA</sequence>
<name>A0A0R1M7A3_9LACO</name>
<dbReference type="Pfam" id="PF01609">
    <property type="entry name" value="DDE_Tnp_1"/>
    <property type="match status" value="1"/>
</dbReference>
<dbReference type="AlphaFoldDB" id="A0A0R1M7A3"/>
<dbReference type="InterPro" id="IPR002559">
    <property type="entry name" value="Transposase_11"/>
</dbReference>
<comment type="caution">
    <text evidence="2">The sequence shown here is derived from an EMBL/GenBank/DDBJ whole genome shotgun (WGS) entry which is preliminary data.</text>
</comment>
<dbReference type="GO" id="GO:0006313">
    <property type="term" value="P:DNA transposition"/>
    <property type="evidence" value="ECO:0007669"/>
    <property type="project" value="InterPro"/>
</dbReference>
<feature type="domain" description="Transposase IS4-like" evidence="1">
    <location>
        <begin position="55"/>
        <end position="223"/>
    </location>
</feature>